<evidence type="ECO:0000256" key="12">
    <source>
        <dbReference type="ARBA" id="ARBA00023065"/>
    </source>
</evidence>
<evidence type="ECO:0000256" key="15">
    <source>
        <dbReference type="ARBA" id="ARBA00040439"/>
    </source>
</evidence>
<dbReference type="PROSITE" id="PS00211">
    <property type="entry name" value="ABC_TRANSPORTER_1"/>
    <property type="match status" value="1"/>
</dbReference>
<evidence type="ECO:0000259" key="19">
    <source>
        <dbReference type="PROSITE" id="PS50893"/>
    </source>
</evidence>
<dbReference type="GO" id="GO:0005743">
    <property type="term" value="C:mitochondrial inner membrane"/>
    <property type="evidence" value="ECO:0007669"/>
    <property type="project" value="UniProtKB-SubCell"/>
</dbReference>
<keyword evidence="7" id="KW-0999">Mitochondrion inner membrane</keyword>
<evidence type="ECO:0000256" key="1">
    <source>
        <dbReference type="ARBA" id="ARBA00004448"/>
    </source>
</evidence>
<dbReference type="GO" id="GO:0015421">
    <property type="term" value="F:ABC-type oligopeptide transporter activity"/>
    <property type="evidence" value="ECO:0007669"/>
    <property type="project" value="TreeGrafter"/>
</dbReference>
<dbReference type="Pfam" id="PF00005">
    <property type="entry name" value="ABC_tran"/>
    <property type="match status" value="1"/>
</dbReference>
<dbReference type="OMA" id="MTWLGER"/>
<feature type="domain" description="ABC transporter" evidence="19">
    <location>
        <begin position="433"/>
        <end position="670"/>
    </location>
</feature>
<dbReference type="PROSITE" id="PS50893">
    <property type="entry name" value="ABC_TRANSPORTER_2"/>
    <property type="match status" value="1"/>
</dbReference>
<dbReference type="PANTHER" id="PTHR43394:SF17">
    <property type="entry name" value="MITOCHONDRIAL POTASSIUM CHANNEL ATP-BINDING SUBUNIT"/>
    <property type="match status" value="1"/>
</dbReference>
<evidence type="ECO:0000256" key="18">
    <source>
        <dbReference type="SAM" id="Phobius"/>
    </source>
</evidence>
<dbReference type="EnsemblMetazoa" id="CJA08656.1">
    <property type="protein sequence ID" value="CJA08656.1"/>
    <property type="gene ID" value="WBGene00127860"/>
</dbReference>
<dbReference type="CDD" id="cd03249">
    <property type="entry name" value="ABC_MTABC3_MDL1_MDL2"/>
    <property type="match status" value="1"/>
</dbReference>
<dbReference type="InterPro" id="IPR003593">
    <property type="entry name" value="AAA+_ATPase"/>
</dbReference>
<dbReference type="GO" id="GO:0090374">
    <property type="term" value="P:oligopeptide export from mitochondrion"/>
    <property type="evidence" value="ECO:0007669"/>
    <property type="project" value="TreeGrafter"/>
</dbReference>
<dbReference type="InterPro" id="IPR039421">
    <property type="entry name" value="Type_1_exporter"/>
</dbReference>
<dbReference type="Gene3D" id="1.20.1560.10">
    <property type="entry name" value="ABC transporter type 1, transmembrane domain"/>
    <property type="match status" value="1"/>
</dbReference>
<keyword evidence="11 18" id="KW-1133">Transmembrane helix</keyword>
<sequence>MTILSKLVGLSRFTGVSVKSALNHGKLSYHTITRLPWWKQPISRSQILKSWKICGFGTGLAAITVRKAACAPKLNKRVDHLRRDDQNASMTISELWELIRPFFGWFFAAVVCAILSAYINIQIPLCLGDLVNGIVEIIKDESKNLRSHFDQLKPSAVHLVTLYIAQSALTFLYISFLTILGERMATKMRSNLFTKFLHHDMAFFDTHKTGELSARLNADVQEFKSSFKLCVSQGLRTFAQTIGCIGSLYFLSPTMTMYTVAVVPGIILAGSAIGAGLRQLSRRAQAQSATASAVSDEALTNMRTVRAFAMEKLESKLFDAELNKSRAMQEQLGIGIGVFQAGTNLFLNGMILSVLYGGSNLISKGEMTPGALMSFLVSAQTIQRSLSQLSIIFGTAIKGWTAGGRVLQFSRIEPSIPIDTGVCIPYHTLWGDIKFEDVTFTYPSRPGHSVFENLTLTIPAGQVVALCGPSGEGKSTITHLLERFYEPQSGRVTLDGKDLRELNVEWLRGQVIGLISQEPVLFATSVEENIRYGRPDATDDEVREAARAAHVDEFVNRFPHGYKTVVGERGAQLSGGQKQRIAIARAILKNPPILILDEATSALDSHSEKLVQEALNNVIKGRTVLVIAHRLSTIRSAQLIYVIKDKKALESGTHEQLMAKKGSMYKKLVEAHNVDS</sequence>
<evidence type="ECO:0000256" key="6">
    <source>
        <dbReference type="ARBA" id="ARBA00022741"/>
    </source>
</evidence>
<evidence type="ECO:0000256" key="9">
    <source>
        <dbReference type="ARBA" id="ARBA00022946"/>
    </source>
</evidence>
<dbReference type="PROSITE" id="PS50929">
    <property type="entry name" value="ABC_TM1F"/>
    <property type="match status" value="1"/>
</dbReference>
<keyword evidence="4" id="KW-0633">Potassium transport</keyword>
<dbReference type="SUPFAM" id="SSF90123">
    <property type="entry name" value="ABC transporter transmembrane region"/>
    <property type="match status" value="1"/>
</dbReference>
<dbReference type="InterPro" id="IPR003439">
    <property type="entry name" value="ABC_transporter-like_ATP-bd"/>
</dbReference>
<protein>
    <recommendedName>
        <fullName evidence="15">Mitochondrial potassium channel ATP-binding subunit</fullName>
    </recommendedName>
    <alternativeName>
        <fullName evidence="17">ATP-binding cassette sub-family B member 8, mitochondrial</fullName>
    </alternativeName>
    <alternativeName>
        <fullName evidence="16">Mitochondrial sulfonylurea-receptor</fullName>
    </alternativeName>
</protein>
<evidence type="ECO:0000256" key="4">
    <source>
        <dbReference type="ARBA" id="ARBA00022538"/>
    </source>
</evidence>
<dbReference type="GO" id="GO:0005524">
    <property type="term" value="F:ATP binding"/>
    <property type="evidence" value="ECO:0007669"/>
    <property type="project" value="UniProtKB-KW"/>
</dbReference>
<keyword evidence="10" id="KW-0630">Potassium</keyword>
<evidence type="ECO:0000256" key="17">
    <source>
        <dbReference type="ARBA" id="ARBA00042968"/>
    </source>
</evidence>
<dbReference type="InterPro" id="IPR036640">
    <property type="entry name" value="ABC1_TM_sf"/>
</dbReference>
<evidence type="ECO:0000256" key="14">
    <source>
        <dbReference type="ARBA" id="ARBA00023136"/>
    </source>
</evidence>
<feature type="transmembrane region" description="Helical" evidence="18">
    <location>
        <begin position="257"/>
        <end position="277"/>
    </location>
</feature>
<dbReference type="Gene3D" id="3.40.50.300">
    <property type="entry name" value="P-loop containing nucleotide triphosphate hydrolases"/>
    <property type="match status" value="1"/>
</dbReference>
<dbReference type="InterPro" id="IPR011527">
    <property type="entry name" value="ABC1_TM_dom"/>
</dbReference>
<evidence type="ECO:0000256" key="3">
    <source>
        <dbReference type="ARBA" id="ARBA00022448"/>
    </source>
</evidence>
<evidence type="ECO:0000313" key="22">
    <source>
        <dbReference type="Proteomes" id="UP000005237"/>
    </source>
</evidence>
<evidence type="ECO:0000256" key="2">
    <source>
        <dbReference type="ARBA" id="ARBA00007577"/>
    </source>
</evidence>
<dbReference type="GO" id="GO:0016887">
    <property type="term" value="F:ATP hydrolysis activity"/>
    <property type="evidence" value="ECO:0007669"/>
    <property type="project" value="InterPro"/>
</dbReference>
<dbReference type="FunFam" id="3.40.50.300:FF:000403">
    <property type="entry name" value="ATP-binding cassette sub-family B member 8, mitochondrial"/>
    <property type="match status" value="1"/>
</dbReference>
<evidence type="ECO:0000313" key="21">
    <source>
        <dbReference type="EnsemblMetazoa" id="CJA08656.1"/>
    </source>
</evidence>
<dbReference type="Proteomes" id="UP000005237">
    <property type="component" value="Unassembled WGS sequence"/>
</dbReference>
<dbReference type="InterPro" id="IPR027417">
    <property type="entry name" value="P-loop_NTPase"/>
</dbReference>
<evidence type="ECO:0000259" key="20">
    <source>
        <dbReference type="PROSITE" id="PS50929"/>
    </source>
</evidence>
<dbReference type="FunFam" id="1.20.1560.10:FF:000016">
    <property type="entry name" value="ATP-binding cassette sub-family B member 8, mitochondrial"/>
    <property type="match status" value="1"/>
</dbReference>
<feature type="transmembrane region" description="Helical" evidence="18">
    <location>
        <begin position="234"/>
        <end position="251"/>
    </location>
</feature>
<evidence type="ECO:0000256" key="5">
    <source>
        <dbReference type="ARBA" id="ARBA00022692"/>
    </source>
</evidence>
<evidence type="ECO:0000256" key="8">
    <source>
        <dbReference type="ARBA" id="ARBA00022840"/>
    </source>
</evidence>
<proteinExistence type="inferred from homology"/>
<evidence type="ECO:0000256" key="7">
    <source>
        <dbReference type="ARBA" id="ARBA00022792"/>
    </source>
</evidence>
<feature type="transmembrane region" description="Helical" evidence="18">
    <location>
        <begin position="156"/>
        <end position="180"/>
    </location>
</feature>
<evidence type="ECO:0000256" key="13">
    <source>
        <dbReference type="ARBA" id="ARBA00023128"/>
    </source>
</evidence>
<keyword evidence="22" id="KW-1185">Reference proteome</keyword>
<organism evidence="21 22">
    <name type="scientific">Caenorhabditis japonica</name>
    <dbReference type="NCBI Taxonomy" id="281687"/>
    <lineage>
        <taxon>Eukaryota</taxon>
        <taxon>Metazoa</taxon>
        <taxon>Ecdysozoa</taxon>
        <taxon>Nematoda</taxon>
        <taxon>Chromadorea</taxon>
        <taxon>Rhabditida</taxon>
        <taxon>Rhabditina</taxon>
        <taxon>Rhabditomorpha</taxon>
        <taxon>Rhabditoidea</taxon>
        <taxon>Rhabditidae</taxon>
        <taxon>Peloderinae</taxon>
        <taxon>Caenorhabditis</taxon>
    </lineage>
</organism>
<keyword evidence="8" id="KW-0067">ATP-binding</keyword>
<evidence type="ECO:0000256" key="16">
    <source>
        <dbReference type="ARBA" id="ARBA00041416"/>
    </source>
</evidence>
<comment type="similarity">
    <text evidence="2">Belongs to the ABC transporter superfamily. ABCB family. Multidrug resistance exporter (TC 3.A.1.201) subfamily.</text>
</comment>
<keyword evidence="5 18" id="KW-0812">Transmembrane</keyword>
<dbReference type="PANTHER" id="PTHR43394">
    <property type="entry name" value="ATP-DEPENDENT PERMEASE MDL1, MITOCHONDRIAL"/>
    <property type="match status" value="1"/>
</dbReference>
<evidence type="ECO:0000256" key="11">
    <source>
        <dbReference type="ARBA" id="ARBA00022989"/>
    </source>
</evidence>
<evidence type="ECO:0000256" key="10">
    <source>
        <dbReference type="ARBA" id="ARBA00022958"/>
    </source>
</evidence>
<keyword evidence="12" id="KW-0406">Ion transport</keyword>
<keyword evidence="3" id="KW-0813">Transport</keyword>
<dbReference type="CDD" id="cd18574">
    <property type="entry name" value="ABC_6TM_ABCB8_like"/>
    <property type="match status" value="1"/>
</dbReference>
<dbReference type="Pfam" id="PF00664">
    <property type="entry name" value="ABC_membrane"/>
    <property type="match status" value="1"/>
</dbReference>
<keyword evidence="13" id="KW-0496">Mitochondrion</keyword>
<feature type="transmembrane region" description="Helical" evidence="18">
    <location>
        <begin position="332"/>
        <end position="356"/>
    </location>
</feature>
<feature type="domain" description="ABC transmembrane type-1" evidence="20">
    <location>
        <begin position="107"/>
        <end position="398"/>
    </location>
</feature>
<feature type="transmembrane region" description="Helical" evidence="18">
    <location>
        <begin position="102"/>
        <end position="121"/>
    </location>
</feature>
<accession>A0A8R1DPJ2</accession>
<comment type="subcellular location">
    <subcellularLocation>
        <location evidence="1">Mitochondrion inner membrane</location>
        <topology evidence="1">Multi-pass membrane protein</topology>
    </subcellularLocation>
</comment>
<keyword evidence="6" id="KW-0547">Nucleotide-binding</keyword>
<dbReference type="InterPro" id="IPR017871">
    <property type="entry name" value="ABC_transporter-like_CS"/>
</dbReference>
<reference evidence="21" key="2">
    <citation type="submission" date="2022-06" db="UniProtKB">
        <authorList>
            <consortium name="EnsemblMetazoa"/>
        </authorList>
    </citation>
    <scope>IDENTIFICATION</scope>
    <source>
        <strain evidence="21">DF5081</strain>
    </source>
</reference>
<reference evidence="22" key="1">
    <citation type="submission" date="2010-08" db="EMBL/GenBank/DDBJ databases">
        <authorList>
            <consortium name="Caenorhabditis japonica Sequencing Consortium"/>
            <person name="Wilson R.K."/>
        </authorList>
    </citation>
    <scope>NUCLEOTIDE SEQUENCE [LARGE SCALE GENOMIC DNA]</scope>
    <source>
        <strain evidence="22">DF5081</strain>
    </source>
</reference>
<keyword evidence="14 18" id="KW-0472">Membrane</keyword>
<dbReference type="SUPFAM" id="SSF52540">
    <property type="entry name" value="P-loop containing nucleoside triphosphate hydrolases"/>
    <property type="match status" value="1"/>
</dbReference>
<keyword evidence="9" id="KW-0809">Transit peptide</keyword>
<dbReference type="GO" id="GO:0006813">
    <property type="term" value="P:potassium ion transport"/>
    <property type="evidence" value="ECO:0007669"/>
    <property type="project" value="UniProtKB-KW"/>
</dbReference>
<dbReference type="AlphaFoldDB" id="A0A8R1DPJ2"/>
<dbReference type="SMART" id="SM00382">
    <property type="entry name" value="AAA"/>
    <property type="match status" value="1"/>
</dbReference>
<name>A0A8R1DPJ2_CAEJA</name>